<name>A0A2A5WGQ2_9GAMM</name>
<keyword evidence="2" id="KW-0808">Transferase</keyword>
<reference evidence="2 3" key="1">
    <citation type="submission" date="2017-08" db="EMBL/GenBank/DDBJ databases">
        <title>Fine stratification of microbial communities through a metagenomic profile of the photic zone.</title>
        <authorList>
            <person name="Haro-Moreno J.M."/>
            <person name="Lopez-Perez M."/>
            <person name="De La Torre J."/>
            <person name="Picazo A."/>
            <person name="Camacho A."/>
            <person name="Rodriguez-Valera F."/>
        </authorList>
    </citation>
    <scope>NUCLEOTIDE SEQUENCE [LARGE SCALE GENOMIC DNA]</scope>
    <source>
        <strain evidence="2">MED-G28</strain>
    </source>
</reference>
<protein>
    <submittedName>
        <fullName evidence="2">GNAT family N-acetyltransferase</fullName>
    </submittedName>
</protein>
<dbReference type="PROSITE" id="PS51186">
    <property type="entry name" value="GNAT"/>
    <property type="match status" value="1"/>
</dbReference>
<evidence type="ECO:0000313" key="3">
    <source>
        <dbReference type="Proteomes" id="UP000219329"/>
    </source>
</evidence>
<dbReference type="Gene3D" id="3.40.630.30">
    <property type="match status" value="1"/>
</dbReference>
<evidence type="ECO:0000313" key="2">
    <source>
        <dbReference type="EMBL" id="PDH35457.1"/>
    </source>
</evidence>
<accession>A0A2A5WGQ2</accession>
<dbReference type="InterPro" id="IPR000182">
    <property type="entry name" value="GNAT_dom"/>
</dbReference>
<organism evidence="2 3">
    <name type="scientific">OM182 bacterium MED-G28</name>
    <dbReference type="NCBI Taxonomy" id="1986256"/>
    <lineage>
        <taxon>Bacteria</taxon>
        <taxon>Pseudomonadati</taxon>
        <taxon>Pseudomonadota</taxon>
        <taxon>Gammaproteobacteria</taxon>
        <taxon>OMG group</taxon>
        <taxon>OM182 clade</taxon>
    </lineage>
</organism>
<dbReference type="EMBL" id="NTJZ01000001">
    <property type="protein sequence ID" value="PDH35457.1"/>
    <property type="molecule type" value="Genomic_DNA"/>
</dbReference>
<dbReference type="Pfam" id="PF13673">
    <property type="entry name" value="Acetyltransf_10"/>
    <property type="match status" value="1"/>
</dbReference>
<proteinExistence type="predicted"/>
<dbReference type="InterPro" id="IPR016181">
    <property type="entry name" value="Acyl_CoA_acyltransferase"/>
</dbReference>
<dbReference type="GO" id="GO:0016747">
    <property type="term" value="F:acyltransferase activity, transferring groups other than amino-acyl groups"/>
    <property type="evidence" value="ECO:0007669"/>
    <property type="project" value="InterPro"/>
</dbReference>
<dbReference type="CDD" id="cd04301">
    <property type="entry name" value="NAT_SF"/>
    <property type="match status" value="1"/>
</dbReference>
<sequence length="151" mass="17104">MSKFQFRTQKFNTLNVNELYSLLRLRSQVFVVEQECIYQDIDDFDQDAIHVCGHNDGEIVAYSRLLAPGIKYVGSSIGRVLTKQTARGTGLGKALLEESIVQCQQEWPEADISLSAQKYLEKFYSGFGFETESAAYMEDGMPHIQMTKKSS</sequence>
<evidence type="ECO:0000259" key="1">
    <source>
        <dbReference type="PROSITE" id="PS51186"/>
    </source>
</evidence>
<gene>
    <name evidence="2" type="ORF">CNF02_01755</name>
</gene>
<comment type="caution">
    <text evidence="2">The sequence shown here is derived from an EMBL/GenBank/DDBJ whole genome shotgun (WGS) entry which is preliminary data.</text>
</comment>
<dbReference type="Proteomes" id="UP000219329">
    <property type="component" value="Unassembled WGS sequence"/>
</dbReference>
<feature type="domain" description="N-acetyltransferase" evidence="1">
    <location>
        <begin position="9"/>
        <end position="151"/>
    </location>
</feature>
<dbReference type="SUPFAM" id="SSF55729">
    <property type="entry name" value="Acyl-CoA N-acyltransferases (Nat)"/>
    <property type="match status" value="1"/>
</dbReference>
<dbReference type="AlphaFoldDB" id="A0A2A5WGQ2"/>